<feature type="domain" description="Calcineurin-like phosphoesterase" evidence="11">
    <location>
        <begin position="32"/>
        <end position="245"/>
    </location>
</feature>
<keyword evidence="7 9" id="KW-0378">Hydrolase</keyword>
<comment type="catalytic activity">
    <reaction evidence="1">
        <text>a ribonucleoside 5'-phosphate + H2O = a ribonucleoside + phosphate</text>
        <dbReference type="Rhea" id="RHEA:12484"/>
        <dbReference type="ChEBI" id="CHEBI:15377"/>
        <dbReference type="ChEBI" id="CHEBI:18254"/>
        <dbReference type="ChEBI" id="CHEBI:43474"/>
        <dbReference type="ChEBI" id="CHEBI:58043"/>
        <dbReference type="EC" id="3.1.3.5"/>
    </reaction>
</comment>
<comment type="similarity">
    <text evidence="2 9">Belongs to the 5'-nucleotidase family.</text>
</comment>
<evidence type="ECO:0000256" key="6">
    <source>
        <dbReference type="ARBA" id="ARBA00022741"/>
    </source>
</evidence>
<dbReference type="GO" id="GO:0008253">
    <property type="term" value="F:5'-nucleotidase activity"/>
    <property type="evidence" value="ECO:0007669"/>
    <property type="project" value="UniProtKB-EC"/>
</dbReference>
<sequence length="579" mass="64208">MRWFNARRGRRALVSLLFWVGCQICAAQWELTLLHTNDVHARIEETNKDSGKCTKGGCFAGVARRATKIKEIRDKEKNVLLLDAGDQFQGTVWFNFYKGKEAAYFMNKLGYDAMALGNHEFDNGVDGLITPFLQMVNCTVLSANIKPDDNLAPKISGYYLSYKIFTVNTEKVAVVGYTSRETPALSLPGPHLRFEEEVSSLQMEVSKLITLGINKIIALGHSGFAVDKEIAKKVQGLDVVIGGHTNTFLYTGDPPSTEVPAGPYPLMVQSEDGRQVPVVQAYAFGKYLGCLKITFDSEGHVLKAVGNPILLDSNVTEDPVIKADVDSWRVNLANYSSQYVGQTLVYLNGSFEECRFRECNLGNLLCDAMVHHYIKYPDETQWNHVAASILNGGGIRNSIDERSRNGTMTMEDVISVLPFGGTLDLVLLNGSTLLKAFEHSVHRYGSSTGEFLQVSGFQIEYDLTMPAGQRVKKASILCTDCRVPHYETLLPKKVYKVVIPSYLVDGGDGYSMIKEEKLRHDSGDLDISVIASYMSERKRVHPFVEGRIRIFNSAPGQLSVMIALLLSGVLWALSVTLRD</sequence>
<dbReference type="FunFam" id="3.90.780.10:FF:000001">
    <property type="entry name" value="NT5E isoform 3"/>
    <property type="match status" value="1"/>
</dbReference>
<reference evidence="14" key="2">
    <citation type="journal article" date="2017" name="Sci. Adv.">
        <title>A tail of two voltages: Proteomic comparison of the three electric organs of the electric eel.</title>
        <authorList>
            <person name="Traeger L.L."/>
            <person name="Sabat G."/>
            <person name="Barrett-Wilt G.A."/>
            <person name="Wells G.B."/>
            <person name="Sussman M.R."/>
        </authorList>
    </citation>
    <scope>NUCLEOTIDE SEQUENCE [LARGE SCALE GENOMIC DNA]</scope>
</reference>
<feature type="chain" id="PRO_5044046022" description="5'-nucleotidase" evidence="9">
    <location>
        <begin position="28"/>
        <end position="579"/>
    </location>
</feature>
<feature type="signal peptide" evidence="9">
    <location>
        <begin position="1"/>
        <end position="27"/>
    </location>
</feature>
<reference evidence="13" key="4">
    <citation type="submission" date="2025-08" db="UniProtKB">
        <authorList>
            <consortium name="Ensembl"/>
        </authorList>
    </citation>
    <scope>IDENTIFICATION</scope>
</reference>
<dbReference type="Proteomes" id="UP000314983">
    <property type="component" value="Chromosome 8"/>
</dbReference>
<dbReference type="InterPro" id="IPR004843">
    <property type="entry name" value="Calcineurin-like_PHP"/>
</dbReference>
<dbReference type="PROSITE" id="PS00786">
    <property type="entry name" value="5_NUCLEOTIDASE_2"/>
    <property type="match status" value="1"/>
</dbReference>
<dbReference type="AlphaFoldDB" id="A0A4W4FJQ4"/>
<keyword evidence="5 9" id="KW-0732">Signal</keyword>
<accession>A0A4W4FJQ4</accession>
<evidence type="ECO:0000256" key="5">
    <source>
        <dbReference type="ARBA" id="ARBA00022729"/>
    </source>
</evidence>
<name>A0A4W4FJQ4_ELEEL</name>
<dbReference type="FunFam" id="3.60.21.10:FF:000020">
    <property type="entry name" value="NT5E isoform 4"/>
    <property type="match status" value="1"/>
</dbReference>
<dbReference type="RefSeq" id="XP_035385298.1">
    <property type="nucleotide sequence ID" value="XM_035529405.1"/>
</dbReference>
<evidence type="ECO:0000256" key="3">
    <source>
        <dbReference type="ARBA" id="ARBA00012643"/>
    </source>
</evidence>
<protein>
    <recommendedName>
        <fullName evidence="3">5'-nucleotidase</fullName>
        <ecNumber evidence="3">3.1.3.5</ecNumber>
    </recommendedName>
    <alternativeName>
        <fullName evidence="8">Ecto-5'-nucleotidase</fullName>
    </alternativeName>
</protein>
<proteinExistence type="inferred from homology"/>
<dbReference type="GO" id="GO:0005886">
    <property type="term" value="C:plasma membrane"/>
    <property type="evidence" value="ECO:0007669"/>
    <property type="project" value="TreeGrafter"/>
</dbReference>
<evidence type="ECO:0000256" key="9">
    <source>
        <dbReference type="RuleBase" id="RU362119"/>
    </source>
</evidence>
<dbReference type="GO" id="GO:0000166">
    <property type="term" value="F:nucleotide binding"/>
    <property type="evidence" value="ECO:0007669"/>
    <property type="project" value="UniProtKB-KW"/>
</dbReference>
<dbReference type="Gene3D" id="3.60.21.10">
    <property type="match status" value="1"/>
</dbReference>
<dbReference type="PROSITE" id="PS00785">
    <property type="entry name" value="5_NUCLEOTIDASE_1"/>
    <property type="match status" value="1"/>
</dbReference>
<reference evidence="14" key="1">
    <citation type="journal article" date="2014" name="Science">
        <title>Nonhuman genetics. Genomic basis for the convergent evolution of electric organs.</title>
        <authorList>
            <person name="Gallant J.R."/>
            <person name="Traeger L.L."/>
            <person name="Volkening J.D."/>
            <person name="Moffett H."/>
            <person name="Chen P.H."/>
            <person name="Novina C.D."/>
            <person name="Phillips G.N.Jr."/>
            <person name="Anand R."/>
            <person name="Wells G.B."/>
            <person name="Pinch M."/>
            <person name="Guth R."/>
            <person name="Unguez G.A."/>
            <person name="Albert J.S."/>
            <person name="Zakon H.H."/>
            <person name="Samanta M.P."/>
            <person name="Sussman M.R."/>
        </authorList>
    </citation>
    <scope>NUCLEOTIDE SEQUENCE [LARGE SCALE GENOMIC DNA]</scope>
</reference>
<dbReference type="GO" id="GO:0006196">
    <property type="term" value="P:AMP catabolic process"/>
    <property type="evidence" value="ECO:0007669"/>
    <property type="project" value="TreeGrafter"/>
</dbReference>
<dbReference type="PANTHER" id="PTHR11575">
    <property type="entry name" value="5'-NUCLEOTIDASE-RELATED"/>
    <property type="match status" value="1"/>
</dbReference>
<dbReference type="Pfam" id="PF00149">
    <property type="entry name" value="Metallophos"/>
    <property type="match status" value="1"/>
</dbReference>
<keyword evidence="14" id="KW-1185">Reference proteome</keyword>
<feature type="transmembrane region" description="Helical" evidence="10">
    <location>
        <begin position="558"/>
        <end position="577"/>
    </location>
</feature>
<evidence type="ECO:0000259" key="11">
    <source>
        <dbReference type="Pfam" id="PF00149"/>
    </source>
</evidence>
<evidence type="ECO:0000259" key="12">
    <source>
        <dbReference type="Pfam" id="PF02872"/>
    </source>
</evidence>
<keyword evidence="6 9" id="KW-0547">Nucleotide-binding</keyword>
<dbReference type="InterPro" id="IPR036907">
    <property type="entry name" value="5'-Nucleotdase_C_sf"/>
</dbReference>
<dbReference type="CDD" id="cd07409">
    <property type="entry name" value="MPP_CD73_N"/>
    <property type="match status" value="1"/>
</dbReference>
<keyword evidence="10" id="KW-0472">Membrane</keyword>
<evidence type="ECO:0000256" key="10">
    <source>
        <dbReference type="SAM" id="Phobius"/>
    </source>
</evidence>
<keyword evidence="10" id="KW-1133">Transmembrane helix</keyword>
<evidence type="ECO:0000256" key="4">
    <source>
        <dbReference type="ARBA" id="ARBA00022723"/>
    </source>
</evidence>
<dbReference type="InterPro" id="IPR029052">
    <property type="entry name" value="Metallo-depent_PP-like"/>
</dbReference>
<feature type="domain" description="5'-Nucleotidase C-terminal" evidence="12">
    <location>
        <begin position="341"/>
        <end position="515"/>
    </location>
</feature>
<dbReference type="InterPro" id="IPR006179">
    <property type="entry name" value="5_nucleotidase/apyrase"/>
</dbReference>
<dbReference type="SUPFAM" id="SSF55816">
    <property type="entry name" value="5'-nucleotidase (syn. UDP-sugar hydrolase), C-terminal domain"/>
    <property type="match status" value="1"/>
</dbReference>
<evidence type="ECO:0000256" key="1">
    <source>
        <dbReference type="ARBA" id="ARBA00000815"/>
    </source>
</evidence>
<reference evidence="13" key="5">
    <citation type="submission" date="2025-09" db="UniProtKB">
        <authorList>
            <consortium name="Ensembl"/>
        </authorList>
    </citation>
    <scope>IDENTIFICATION</scope>
</reference>
<gene>
    <name evidence="13" type="primary">NT5E</name>
</gene>
<dbReference type="Gene3D" id="3.90.780.10">
    <property type="entry name" value="5'-Nucleotidase, C-terminal domain"/>
    <property type="match status" value="1"/>
</dbReference>
<evidence type="ECO:0000256" key="8">
    <source>
        <dbReference type="ARBA" id="ARBA00029793"/>
    </source>
</evidence>
<dbReference type="GeneTree" id="ENSGT00530000063775"/>
<dbReference type="Ensembl" id="ENSEEET00000025393.2">
    <property type="protein sequence ID" value="ENSEEEP00000025105.2"/>
    <property type="gene ID" value="ENSEEEG00000012171.2"/>
</dbReference>
<dbReference type="PROSITE" id="PS51257">
    <property type="entry name" value="PROKAR_LIPOPROTEIN"/>
    <property type="match status" value="1"/>
</dbReference>
<dbReference type="GeneID" id="113587401"/>
<keyword evidence="10" id="KW-0812">Transmembrane</keyword>
<dbReference type="GO" id="GO:0046872">
    <property type="term" value="F:metal ion binding"/>
    <property type="evidence" value="ECO:0007669"/>
    <property type="project" value="UniProtKB-KW"/>
</dbReference>
<dbReference type="STRING" id="8005.ENSEEEP00000025105"/>
<organism evidence="13 14">
    <name type="scientific">Electrophorus electricus</name>
    <name type="common">Electric eel</name>
    <name type="synonym">Gymnotus electricus</name>
    <dbReference type="NCBI Taxonomy" id="8005"/>
    <lineage>
        <taxon>Eukaryota</taxon>
        <taxon>Metazoa</taxon>
        <taxon>Chordata</taxon>
        <taxon>Craniata</taxon>
        <taxon>Vertebrata</taxon>
        <taxon>Euteleostomi</taxon>
        <taxon>Actinopterygii</taxon>
        <taxon>Neopterygii</taxon>
        <taxon>Teleostei</taxon>
        <taxon>Ostariophysi</taxon>
        <taxon>Gymnotiformes</taxon>
        <taxon>Gymnotoidei</taxon>
        <taxon>Gymnotidae</taxon>
        <taxon>Electrophorus</taxon>
    </lineage>
</organism>
<evidence type="ECO:0000313" key="13">
    <source>
        <dbReference type="Ensembl" id="ENSEEEP00000025105.2"/>
    </source>
</evidence>
<dbReference type="SUPFAM" id="SSF56300">
    <property type="entry name" value="Metallo-dependent phosphatases"/>
    <property type="match status" value="1"/>
</dbReference>
<dbReference type="PRINTS" id="PR01607">
    <property type="entry name" value="APYRASEFAMLY"/>
</dbReference>
<evidence type="ECO:0000313" key="14">
    <source>
        <dbReference type="Proteomes" id="UP000314983"/>
    </source>
</evidence>
<evidence type="ECO:0000256" key="2">
    <source>
        <dbReference type="ARBA" id="ARBA00006654"/>
    </source>
</evidence>
<dbReference type="InterPro" id="IPR006146">
    <property type="entry name" value="5'-Nucleotdase_CS"/>
</dbReference>
<dbReference type="PANTHER" id="PTHR11575:SF24">
    <property type="entry name" value="5'-NUCLEOTIDASE"/>
    <property type="match status" value="1"/>
</dbReference>
<reference evidence="13" key="3">
    <citation type="submission" date="2020-05" db="EMBL/GenBank/DDBJ databases">
        <title>Electrophorus electricus (electric eel) genome, fEleEle1, primary haplotype.</title>
        <authorList>
            <person name="Myers G."/>
            <person name="Meyer A."/>
            <person name="Fedrigo O."/>
            <person name="Formenti G."/>
            <person name="Rhie A."/>
            <person name="Tracey A."/>
            <person name="Sims Y."/>
            <person name="Jarvis E.D."/>
        </authorList>
    </citation>
    <scope>NUCLEOTIDE SEQUENCE [LARGE SCALE GENOMIC DNA]</scope>
</reference>
<dbReference type="OMA" id="WLATINS"/>
<evidence type="ECO:0000256" key="7">
    <source>
        <dbReference type="ARBA" id="ARBA00022801"/>
    </source>
</evidence>
<keyword evidence="4" id="KW-0479">Metal-binding</keyword>
<dbReference type="EC" id="3.1.3.5" evidence="3"/>
<dbReference type="Pfam" id="PF02872">
    <property type="entry name" value="5_nucleotid_C"/>
    <property type="match status" value="1"/>
</dbReference>
<dbReference type="InterPro" id="IPR008334">
    <property type="entry name" value="5'-Nucleotdase_C"/>
</dbReference>